<organism evidence="1 2">
    <name type="scientific">Albula glossodonta</name>
    <name type="common">roundjaw bonefish</name>
    <dbReference type="NCBI Taxonomy" id="121402"/>
    <lineage>
        <taxon>Eukaryota</taxon>
        <taxon>Metazoa</taxon>
        <taxon>Chordata</taxon>
        <taxon>Craniata</taxon>
        <taxon>Vertebrata</taxon>
        <taxon>Euteleostomi</taxon>
        <taxon>Actinopterygii</taxon>
        <taxon>Neopterygii</taxon>
        <taxon>Teleostei</taxon>
        <taxon>Albuliformes</taxon>
        <taxon>Albulidae</taxon>
        <taxon>Albula</taxon>
    </lineage>
</organism>
<dbReference type="Proteomes" id="UP000824540">
    <property type="component" value="Unassembled WGS sequence"/>
</dbReference>
<dbReference type="AlphaFoldDB" id="A0A8T2PW98"/>
<keyword evidence="2" id="KW-1185">Reference proteome</keyword>
<dbReference type="EMBL" id="JAFBMS010000001">
    <property type="protein sequence ID" value="KAG9355782.1"/>
    <property type="molecule type" value="Genomic_DNA"/>
</dbReference>
<accession>A0A8T2PW98</accession>
<evidence type="ECO:0000313" key="1">
    <source>
        <dbReference type="EMBL" id="KAG9355782.1"/>
    </source>
</evidence>
<proteinExistence type="predicted"/>
<sequence>MTLPPSHPYPAPALPPHILEAKPNHTLSGVVVERRGHVQSLSRTPEGGGSGTPPLFGHTCQGMVTDCASGAHRAAGGSVKGRVQQCWSAVAVTSLDTALHSNRTLDSVARQQHQRVCMCEREKVYLFECVCVCVSQCVCLHLSVCL</sequence>
<reference evidence="1" key="1">
    <citation type="thesis" date="2021" institute="BYU ScholarsArchive" country="Provo, UT, USA">
        <title>Applications of and Algorithms for Genome Assembly and Genomic Analyses with an Emphasis on Marine Teleosts.</title>
        <authorList>
            <person name="Pickett B.D."/>
        </authorList>
    </citation>
    <scope>NUCLEOTIDE SEQUENCE</scope>
    <source>
        <strain evidence="1">HI-2016</strain>
    </source>
</reference>
<protein>
    <submittedName>
        <fullName evidence="1">Uncharacterized protein</fullName>
    </submittedName>
</protein>
<evidence type="ECO:0000313" key="2">
    <source>
        <dbReference type="Proteomes" id="UP000824540"/>
    </source>
</evidence>
<gene>
    <name evidence="1" type="ORF">JZ751_000623</name>
</gene>
<comment type="caution">
    <text evidence="1">The sequence shown here is derived from an EMBL/GenBank/DDBJ whole genome shotgun (WGS) entry which is preliminary data.</text>
</comment>
<name>A0A8T2PW98_9TELE</name>